<evidence type="ECO:0000313" key="2">
    <source>
        <dbReference type="EMBL" id="BEH02820.1"/>
    </source>
</evidence>
<keyword evidence="1" id="KW-0472">Membrane</keyword>
<accession>A0AAN0KIW6</accession>
<dbReference type="Proteomes" id="UP001431656">
    <property type="component" value="Chromosome"/>
</dbReference>
<dbReference type="InterPro" id="IPR009793">
    <property type="entry name" value="DUF1361"/>
</dbReference>
<evidence type="ECO:0000256" key="1">
    <source>
        <dbReference type="SAM" id="Phobius"/>
    </source>
</evidence>
<organism evidence="2 3">
    <name type="scientific">Brooklawnia propionicigenes</name>
    <dbReference type="NCBI Taxonomy" id="3041175"/>
    <lineage>
        <taxon>Bacteria</taxon>
        <taxon>Bacillati</taxon>
        <taxon>Actinomycetota</taxon>
        <taxon>Actinomycetes</taxon>
        <taxon>Propionibacteriales</taxon>
        <taxon>Propionibacteriaceae</taxon>
        <taxon>Brooklawnia</taxon>
    </lineage>
</organism>
<name>A0AAN0KIW6_9ACTN</name>
<protein>
    <recommendedName>
        <fullName evidence="4">DUF1361 domain-containing protein</fullName>
    </recommendedName>
</protein>
<dbReference type="Pfam" id="PF07099">
    <property type="entry name" value="DUF1361"/>
    <property type="match status" value="1"/>
</dbReference>
<feature type="transmembrane region" description="Helical" evidence="1">
    <location>
        <begin position="206"/>
        <end position="230"/>
    </location>
</feature>
<gene>
    <name evidence="2" type="ORF">brsh051_21010</name>
</gene>
<dbReference type="KEGG" id="broo:brsh051_21010"/>
<reference evidence="2" key="1">
    <citation type="journal article" date="2024" name="Int. J. Syst. Evol. Microbiol.">
        <title>Brooklawnia propionicigenes sp. nov., a facultatively anaerobic, propionate-producing bacterium isolated from a methanogenic reactor treating waste from cattle farms.</title>
        <authorList>
            <person name="Akita Y."/>
            <person name="Ueki A."/>
            <person name="Tonouchi A."/>
            <person name="Sugawara Y."/>
            <person name="Honma S."/>
            <person name="Kaku N."/>
            <person name="Ueki K."/>
        </authorList>
    </citation>
    <scope>NUCLEOTIDE SEQUENCE</scope>
    <source>
        <strain evidence="2">SH051</strain>
    </source>
</reference>
<feature type="transmembrane region" description="Helical" evidence="1">
    <location>
        <begin position="38"/>
        <end position="63"/>
    </location>
</feature>
<evidence type="ECO:0000313" key="3">
    <source>
        <dbReference type="Proteomes" id="UP001431656"/>
    </source>
</evidence>
<feature type="transmembrane region" description="Helical" evidence="1">
    <location>
        <begin position="155"/>
        <end position="176"/>
    </location>
</feature>
<sequence>MNAVVLLTVGTLLLSLYALCLVLLRAPVFGTAVYRPMIVNIGLSLTPTAILIAVLGAMIGITLLAPSAVALWAVIAVGAAGWLLMLPNSAYLITELNFSHRDESERVPLWYDIVLVLTLALSGVFNTLLNLALAQSLYVLVVRPNDDHPLRHPDSWVMSVVVLVLVTFGMYLGRYIRFNSWDIRHPISFVRKLVGYFAERGHIREALGFCTAHSVLLAILYLIVVAPLVAVL</sequence>
<evidence type="ECO:0008006" key="4">
    <source>
        <dbReference type="Google" id="ProtNLM"/>
    </source>
</evidence>
<keyword evidence="3" id="KW-1185">Reference proteome</keyword>
<dbReference type="EMBL" id="AP028056">
    <property type="protein sequence ID" value="BEH02820.1"/>
    <property type="molecule type" value="Genomic_DNA"/>
</dbReference>
<feature type="transmembrane region" description="Helical" evidence="1">
    <location>
        <begin position="109"/>
        <end position="135"/>
    </location>
</feature>
<proteinExistence type="predicted"/>
<dbReference type="AlphaFoldDB" id="A0AAN0KIW6"/>
<feature type="transmembrane region" description="Helical" evidence="1">
    <location>
        <begin position="69"/>
        <end position="88"/>
    </location>
</feature>
<keyword evidence="1" id="KW-1133">Transmembrane helix</keyword>
<dbReference type="RefSeq" id="WP_286264768.1">
    <property type="nucleotide sequence ID" value="NZ_AP028056.1"/>
</dbReference>
<feature type="transmembrane region" description="Helical" evidence="1">
    <location>
        <begin position="6"/>
        <end position="26"/>
    </location>
</feature>
<keyword evidence="1" id="KW-0812">Transmembrane</keyword>